<dbReference type="EMBL" id="JACJKY010000049">
    <property type="protein sequence ID" value="MBM6922041.1"/>
    <property type="molecule type" value="Genomic_DNA"/>
</dbReference>
<name>A0A938XA55_9FIRM</name>
<dbReference type="InterPro" id="IPR008490">
    <property type="entry name" value="Transposase_InsH_N"/>
</dbReference>
<evidence type="ECO:0000313" key="5">
    <source>
        <dbReference type="Proteomes" id="UP000774750"/>
    </source>
</evidence>
<reference evidence="4" key="1">
    <citation type="submission" date="2020-08" db="EMBL/GenBank/DDBJ databases">
        <authorList>
            <person name="Cejkova D."/>
            <person name="Kubasova T."/>
            <person name="Jahodarova E."/>
            <person name="Rychlik I."/>
        </authorList>
    </citation>
    <scope>NUCLEOTIDE SEQUENCE</scope>
    <source>
        <strain evidence="4">An559</strain>
    </source>
</reference>
<dbReference type="AlphaFoldDB" id="A0A938XA55"/>
<evidence type="ECO:0000313" key="4">
    <source>
        <dbReference type="EMBL" id="MBM6922041.1"/>
    </source>
</evidence>
<dbReference type="Pfam" id="PF13751">
    <property type="entry name" value="DDE_Tnp_1_6"/>
    <property type="match status" value="1"/>
</dbReference>
<dbReference type="InterPro" id="IPR025668">
    <property type="entry name" value="Tnp_DDE_dom"/>
</dbReference>
<sequence length="470" mass="55070">MIVKGRENRDQLEVFSIEEFVPTDHLLRKIDSAVDFSHIYDIVEDLYCADNGRPSIDPVVIFKMVLIQHLYGLPSLRRTVEEIKMNVAYRWFLGYLMNEQIPHFSTVSYNFRHRYTEKTIEEIFYWILSEIERAGYLSPETVFVDGTHIKANANIKKAVKKAVPQAAKRYEEELMAEINEDRENHGKKPFDGPKPPEEKEITASATDPESGMFHKGEHKKCFAYTAQTGCDKNGYVMEVTVNPGNIHDSTAFDGLYDKLTEHNPEIENIVMDAGYKTPWISKRVIDDGRIPVLPYKRPMGKKGNYAPYEYVYDEYYDCVICPENQVLSYVTTNREGHREFNSKSYICEKCPTKHLCTESQKNEKTVTKHIWFDYLETVEDIRYTPEYKTLYERRKETIERVFADAKEKYAMRYTQYRGLSQVTKWVRLKFAAMNLKKYALHKWISSHRYSASIGIYAFFVKLKFLTLNLA</sequence>
<dbReference type="PANTHER" id="PTHR33408">
    <property type="entry name" value="TRANSPOSASE"/>
    <property type="match status" value="1"/>
</dbReference>
<feature type="domain" description="Transposase DDE" evidence="3">
    <location>
        <begin position="320"/>
        <end position="438"/>
    </location>
</feature>
<dbReference type="Proteomes" id="UP000774750">
    <property type="component" value="Unassembled WGS sequence"/>
</dbReference>
<accession>A0A938XA55</accession>
<evidence type="ECO:0000256" key="1">
    <source>
        <dbReference type="SAM" id="MobiDB-lite"/>
    </source>
</evidence>
<dbReference type="Pfam" id="PF05598">
    <property type="entry name" value="DUF772"/>
    <property type="match status" value="1"/>
</dbReference>
<proteinExistence type="predicted"/>
<gene>
    <name evidence="4" type="ORF">H6A12_12930</name>
</gene>
<dbReference type="PANTHER" id="PTHR33408:SF2">
    <property type="entry name" value="TRANSPOSASE DDE DOMAIN-CONTAINING PROTEIN"/>
    <property type="match status" value="1"/>
</dbReference>
<feature type="domain" description="Transposase InsH N-terminal" evidence="2">
    <location>
        <begin position="16"/>
        <end position="111"/>
    </location>
</feature>
<dbReference type="NCBIfam" id="NF033551">
    <property type="entry name" value="transpos_IS1182"/>
    <property type="match status" value="1"/>
</dbReference>
<protein>
    <submittedName>
        <fullName evidence="4">IS1182 family transposase</fullName>
    </submittedName>
</protein>
<dbReference type="RefSeq" id="WP_087378619.1">
    <property type="nucleotide sequence ID" value="NZ_JACJKY010000049.1"/>
</dbReference>
<reference evidence="4" key="2">
    <citation type="journal article" date="2021" name="Sci. Rep.">
        <title>The distribution of antibiotic resistance genes in chicken gut microbiota commensals.</title>
        <authorList>
            <person name="Juricova H."/>
            <person name="Matiasovicova J."/>
            <person name="Kubasova T."/>
            <person name="Cejkova D."/>
            <person name="Rychlik I."/>
        </authorList>
    </citation>
    <scope>NUCLEOTIDE SEQUENCE</scope>
    <source>
        <strain evidence="4">An559</strain>
    </source>
</reference>
<organism evidence="4 5">
    <name type="scientific">Merdimmobilis hominis</name>
    <dbReference type="NCBI Taxonomy" id="2897707"/>
    <lineage>
        <taxon>Bacteria</taxon>
        <taxon>Bacillati</taxon>
        <taxon>Bacillota</taxon>
        <taxon>Clostridia</taxon>
        <taxon>Eubacteriales</taxon>
        <taxon>Oscillospiraceae</taxon>
        <taxon>Merdimmobilis</taxon>
    </lineage>
</organism>
<feature type="region of interest" description="Disordered" evidence="1">
    <location>
        <begin position="179"/>
        <end position="210"/>
    </location>
</feature>
<evidence type="ECO:0000259" key="3">
    <source>
        <dbReference type="Pfam" id="PF13751"/>
    </source>
</evidence>
<feature type="compositionally biased region" description="Basic and acidic residues" evidence="1">
    <location>
        <begin position="179"/>
        <end position="201"/>
    </location>
</feature>
<dbReference type="InterPro" id="IPR047629">
    <property type="entry name" value="IS1182_transpos"/>
</dbReference>
<comment type="caution">
    <text evidence="4">The sequence shown here is derived from an EMBL/GenBank/DDBJ whole genome shotgun (WGS) entry which is preliminary data.</text>
</comment>
<keyword evidence="5" id="KW-1185">Reference proteome</keyword>
<evidence type="ECO:0000259" key="2">
    <source>
        <dbReference type="Pfam" id="PF05598"/>
    </source>
</evidence>